<feature type="transmembrane region" description="Helical" evidence="2">
    <location>
        <begin position="87"/>
        <end position="104"/>
    </location>
</feature>
<keyword evidence="4" id="KW-1185">Reference proteome</keyword>
<dbReference type="Proteomes" id="UP001281410">
    <property type="component" value="Unassembled WGS sequence"/>
</dbReference>
<feature type="transmembrane region" description="Helical" evidence="2">
    <location>
        <begin position="12"/>
        <end position="29"/>
    </location>
</feature>
<protein>
    <submittedName>
        <fullName evidence="3">Uncharacterized protein</fullName>
    </submittedName>
</protein>
<reference evidence="3" key="1">
    <citation type="journal article" date="2023" name="Plant J.">
        <title>Genome sequences and population genomics provide insights into the demographic history, inbreeding, and mutation load of two 'living fossil' tree species of Dipteronia.</title>
        <authorList>
            <person name="Feng Y."/>
            <person name="Comes H.P."/>
            <person name="Chen J."/>
            <person name="Zhu S."/>
            <person name="Lu R."/>
            <person name="Zhang X."/>
            <person name="Li P."/>
            <person name="Qiu J."/>
            <person name="Olsen K.M."/>
            <person name="Qiu Y."/>
        </authorList>
    </citation>
    <scope>NUCLEOTIDE SEQUENCE</scope>
    <source>
        <strain evidence="3">NBL</strain>
    </source>
</reference>
<keyword evidence="2" id="KW-0812">Transmembrane</keyword>
<keyword evidence="2" id="KW-0472">Membrane</keyword>
<gene>
    <name evidence="3" type="ORF">Dsin_023966</name>
</gene>
<evidence type="ECO:0000313" key="3">
    <source>
        <dbReference type="EMBL" id="KAK3200551.1"/>
    </source>
</evidence>
<evidence type="ECO:0000256" key="2">
    <source>
        <dbReference type="SAM" id="Phobius"/>
    </source>
</evidence>
<organism evidence="3 4">
    <name type="scientific">Dipteronia sinensis</name>
    <dbReference type="NCBI Taxonomy" id="43782"/>
    <lineage>
        <taxon>Eukaryota</taxon>
        <taxon>Viridiplantae</taxon>
        <taxon>Streptophyta</taxon>
        <taxon>Embryophyta</taxon>
        <taxon>Tracheophyta</taxon>
        <taxon>Spermatophyta</taxon>
        <taxon>Magnoliopsida</taxon>
        <taxon>eudicotyledons</taxon>
        <taxon>Gunneridae</taxon>
        <taxon>Pentapetalae</taxon>
        <taxon>rosids</taxon>
        <taxon>malvids</taxon>
        <taxon>Sapindales</taxon>
        <taxon>Sapindaceae</taxon>
        <taxon>Hippocastanoideae</taxon>
        <taxon>Acereae</taxon>
        <taxon>Dipteronia</taxon>
    </lineage>
</organism>
<evidence type="ECO:0000313" key="4">
    <source>
        <dbReference type="Proteomes" id="UP001281410"/>
    </source>
</evidence>
<proteinExistence type="predicted"/>
<feature type="region of interest" description="Disordered" evidence="1">
    <location>
        <begin position="115"/>
        <end position="139"/>
    </location>
</feature>
<keyword evidence="2" id="KW-1133">Transmembrane helix</keyword>
<feature type="region of interest" description="Disordered" evidence="1">
    <location>
        <begin position="39"/>
        <end position="61"/>
    </location>
</feature>
<dbReference type="AlphaFoldDB" id="A0AAE0A5S9"/>
<comment type="caution">
    <text evidence="3">The sequence shown here is derived from an EMBL/GenBank/DDBJ whole genome shotgun (WGS) entry which is preliminary data.</text>
</comment>
<evidence type="ECO:0000256" key="1">
    <source>
        <dbReference type="SAM" id="MobiDB-lite"/>
    </source>
</evidence>
<sequence length="184" mass="19882">MGSAVLNKPPSPFITFVYCFLLISFLFYIPHPIVAQDERSGKSGLQKPQPGHAPSAKPQTSKQSTFQLATLLIASMGSAVLNKPPSPFITVAYCFLLISFLFYIPHRIVAQDETSGKSGLQKPQPGHAPSAVQKDPPTQLYPKTFDVRKALNASKPVVDCGRDAAYTSCIPGSNHSLDNSSGRH</sequence>
<dbReference type="EMBL" id="JANJYJ010000007">
    <property type="protein sequence ID" value="KAK3200551.1"/>
    <property type="molecule type" value="Genomic_DNA"/>
</dbReference>
<accession>A0AAE0A5S9</accession>
<name>A0AAE0A5S9_9ROSI</name>